<evidence type="ECO:0000313" key="1">
    <source>
        <dbReference type="EMBL" id="APW42321.1"/>
    </source>
</evidence>
<dbReference type="eggNOG" id="COG2982">
    <property type="taxonomic scope" value="Bacteria"/>
</dbReference>
<evidence type="ECO:0008006" key="3">
    <source>
        <dbReference type="Google" id="ProtNLM"/>
    </source>
</evidence>
<evidence type="ECO:0000313" key="2">
    <source>
        <dbReference type="Proteomes" id="UP000186110"/>
    </source>
</evidence>
<proteinExistence type="predicted"/>
<accession>A0A1P8K8K4</accession>
<dbReference type="AlphaFoldDB" id="A0A1P8K8K4"/>
<sequence length="239" mass="25342">MKLKRLALIATLLVFVAAAAGVWWLSRNLDDIAKSAIQNYGSAMTLAKVKVGTVQLSPTTGKGSIRDLSITNPKGFKTSHALKVGRIEVDVDISTVTDKVIVIRKIAIEAPDVVYEKGDPLTNFDALMRNITLYIGESTPSSSSSGRKLIVDSLTIRNAKAQATAPLLSGKTVTVDLPDITLKNVGRAQGGVTPGELGGIVANALRDRLAATISFNRLWQSGGQMLDKAGSALKNLFGK</sequence>
<protein>
    <recommendedName>
        <fullName evidence="3">AsmA domain-containing protein</fullName>
    </recommendedName>
</protein>
<dbReference type="Proteomes" id="UP000186110">
    <property type="component" value="Chromosome"/>
</dbReference>
<reference evidence="1 2" key="1">
    <citation type="submission" date="2017-01" db="EMBL/GenBank/DDBJ databases">
        <authorList>
            <person name="Mah S.A."/>
            <person name="Swanson W.J."/>
            <person name="Moy G.W."/>
            <person name="Vacquier V.D."/>
        </authorList>
    </citation>
    <scope>NUCLEOTIDE SEQUENCE [LARGE SCALE GENOMIC DNA]</scope>
    <source>
        <strain evidence="1 2">DSM 22694</strain>
    </source>
</reference>
<gene>
    <name evidence="1" type="ORF">RS694_07055</name>
</gene>
<dbReference type="KEGG" id="rsb:RS694_07055"/>
<organism evidence="1 2">
    <name type="scientific">Rhodoferax saidenbachensis</name>
    <dbReference type="NCBI Taxonomy" id="1484693"/>
    <lineage>
        <taxon>Bacteria</taxon>
        <taxon>Pseudomonadati</taxon>
        <taxon>Pseudomonadota</taxon>
        <taxon>Betaproteobacteria</taxon>
        <taxon>Burkholderiales</taxon>
        <taxon>Comamonadaceae</taxon>
        <taxon>Rhodoferax</taxon>
    </lineage>
</organism>
<keyword evidence="2" id="KW-1185">Reference proteome</keyword>
<dbReference type="STRING" id="1484693.RS694_07055"/>
<dbReference type="RefSeq" id="WP_029705903.1">
    <property type="nucleotide sequence ID" value="NZ_CP019239.1"/>
</dbReference>
<dbReference type="EMBL" id="CP019239">
    <property type="protein sequence ID" value="APW42321.1"/>
    <property type="molecule type" value="Genomic_DNA"/>
</dbReference>
<name>A0A1P8K8K4_9BURK</name>